<keyword evidence="2" id="KW-1185">Reference proteome</keyword>
<dbReference type="EMBL" id="CP049814">
    <property type="protein sequence ID" value="QIK42370.1"/>
    <property type="molecule type" value="Genomic_DNA"/>
</dbReference>
<name>A0A6G7VR23_9RHOB</name>
<dbReference type="RefSeq" id="WP_166195002.1">
    <property type="nucleotide sequence ID" value="NZ_CP049814.1"/>
</dbReference>
<dbReference type="SMART" id="SM00671">
    <property type="entry name" value="SEL1"/>
    <property type="match status" value="3"/>
</dbReference>
<evidence type="ECO:0000313" key="1">
    <source>
        <dbReference type="EMBL" id="QIK42370.1"/>
    </source>
</evidence>
<evidence type="ECO:0000313" key="2">
    <source>
        <dbReference type="Proteomes" id="UP000500791"/>
    </source>
</evidence>
<sequence>MLIIAGAYRRGTGVEADPVEAVRYYEMASELGNVTAKRILTRYYLDDSLSLYNPARAAELYSELESLPESEDDLRTFAELSNDPEGALYDPVQAAELYAELNANGDENAWLPLSLLYLDEESPVYDPQAGLAVLVEQTQMGNGDAYVNLGRESLRGNVVERDLNQANAYFQQGAAAGSVRAELQLAISQITGRGMVADRDAGIENLYRIARETDNAGALLLLIQYGAPEYYVAWMQEKLASKGAYNGPFSGNMDDATAVAVTQWCGNNNVTLDCTTVNADRDTVVALIRSFR</sequence>
<protein>
    <submittedName>
        <fullName evidence="1">Sel1 repeat family protein</fullName>
    </submittedName>
</protein>
<dbReference type="InterPro" id="IPR036365">
    <property type="entry name" value="PGBD-like_sf"/>
</dbReference>
<dbReference type="PANTHER" id="PTHR11102:SF160">
    <property type="entry name" value="ERAD-ASSOCIATED E3 UBIQUITIN-PROTEIN LIGASE COMPONENT HRD3"/>
    <property type="match status" value="1"/>
</dbReference>
<dbReference type="SUPFAM" id="SSF47090">
    <property type="entry name" value="PGBD-like"/>
    <property type="match status" value="1"/>
</dbReference>
<gene>
    <name evidence="1" type="ORF">G8E03_15955</name>
</gene>
<keyword evidence="1" id="KW-0614">Plasmid</keyword>
<dbReference type="Gene3D" id="1.25.40.10">
    <property type="entry name" value="Tetratricopeptide repeat domain"/>
    <property type="match status" value="1"/>
</dbReference>
<proteinExistence type="predicted"/>
<dbReference type="Proteomes" id="UP000500791">
    <property type="component" value="Plasmid unnamed3"/>
</dbReference>
<dbReference type="InterPro" id="IPR006597">
    <property type="entry name" value="Sel1-like"/>
</dbReference>
<organism evidence="1 2">
    <name type="scientific">Pontivivens nitratireducens</name>
    <dbReference type="NCBI Taxonomy" id="2758038"/>
    <lineage>
        <taxon>Bacteria</taxon>
        <taxon>Pseudomonadati</taxon>
        <taxon>Pseudomonadota</taxon>
        <taxon>Alphaproteobacteria</taxon>
        <taxon>Rhodobacterales</taxon>
        <taxon>Paracoccaceae</taxon>
        <taxon>Pontivivens</taxon>
    </lineage>
</organism>
<accession>A0A6G7VR23</accession>
<dbReference type="PANTHER" id="PTHR11102">
    <property type="entry name" value="SEL-1-LIKE PROTEIN"/>
    <property type="match status" value="1"/>
</dbReference>
<dbReference type="InterPro" id="IPR011990">
    <property type="entry name" value="TPR-like_helical_dom_sf"/>
</dbReference>
<dbReference type="Pfam" id="PF08238">
    <property type="entry name" value="Sel1"/>
    <property type="match status" value="2"/>
</dbReference>
<dbReference type="KEGG" id="mon:G8E03_15955"/>
<reference evidence="1 2" key="1">
    <citation type="submission" date="2020-03" db="EMBL/GenBank/DDBJ databases">
        <title>Complete genome sequence of Monaibacterium sp. ALG8 with diverse plasmids.</title>
        <authorList>
            <person name="Sun C."/>
        </authorList>
    </citation>
    <scope>NUCLEOTIDE SEQUENCE [LARGE SCALE GENOMIC DNA]</scope>
    <source>
        <strain evidence="1 2">ALG8</strain>
        <plasmid evidence="1 2">unnamed3</plasmid>
    </source>
</reference>
<geneLocation type="plasmid" evidence="1 2">
    <name>unnamed3</name>
</geneLocation>
<dbReference type="InterPro" id="IPR050767">
    <property type="entry name" value="Sel1_AlgK"/>
</dbReference>
<dbReference type="AlphaFoldDB" id="A0A6G7VR23"/>
<dbReference type="SUPFAM" id="SSF81901">
    <property type="entry name" value="HCP-like"/>
    <property type="match status" value="2"/>
</dbReference>